<dbReference type="EMBL" id="MT254578">
    <property type="protein sequence ID" value="QIW89860.1"/>
    <property type="molecule type" value="Genomic_DNA"/>
</dbReference>
<reference evidence="1 2" key="1">
    <citation type="submission" date="2020-03" db="EMBL/GenBank/DDBJ databases">
        <authorList>
            <person name="Skorynina A."/>
            <person name="Kazantseva O."/>
            <person name="Baycher S."/>
            <person name="Piligrimova E."/>
            <person name="Kuliabin V."/>
            <person name="Shadrin A."/>
        </authorList>
    </citation>
    <scope>NUCLEOTIDE SEQUENCE [LARGE SCALE GENOMIC DNA]</scope>
</reference>
<sequence>MKVLVTAKVSNDMRQQMLEIIIDNVTKFSVHSDEQYPEDNRLSDNFEDCYDIPALLRKAWEAGKNGEDFKVEYVREEDF</sequence>
<dbReference type="Proteomes" id="UP000503405">
    <property type="component" value="Segment"/>
</dbReference>
<protein>
    <submittedName>
        <fullName evidence="1">Uncharacterized protein</fullName>
    </submittedName>
</protein>
<keyword evidence="2" id="KW-1185">Reference proteome</keyword>
<name>A0A6H0X6A7_9CAUD</name>
<proteinExistence type="predicted"/>
<accession>A0A6H0X6A7</accession>
<gene>
    <name evidence="1" type="ORF">Izhevsk_179</name>
</gene>
<evidence type="ECO:0000313" key="1">
    <source>
        <dbReference type="EMBL" id="QIW89860.1"/>
    </source>
</evidence>
<organism evidence="1 2">
    <name type="scientific">Bacillus phage Izhevsk</name>
    <dbReference type="NCBI Taxonomy" id="2724322"/>
    <lineage>
        <taxon>Viruses</taxon>
        <taxon>Duplodnaviria</taxon>
        <taxon>Heunggongvirae</taxon>
        <taxon>Uroviricota</taxon>
        <taxon>Caudoviricetes</taxon>
        <taxon>Joanripponvirinae</taxon>
        <taxon>Tsamsavirus</taxon>
        <taxon>Tsamsavirus izhevsk</taxon>
    </lineage>
</organism>
<evidence type="ECO:0000313" key="2">
    <source>
        <dbReference type="Proteomes" id="UP000503405"/>
    </source>
</evidence>